<evidence type="ECO:0000259" key="3">
    <source>
        <dbReference type="PROSITE" id="PS50801"/>
    </source>
</evidence>
<dbReference type="InterPro" id="IPR036513">
    <property type="entry name" value="STAS_dom_sf"/>
</dbReference>
<name>A0A0A6UMI3_ACTUT</name>
<dbReference type="PANTHER" id="PTHR33495">
    <property type="entry name" value="ANTI-SIGMA FACTOR ANTAGONIST TM_1081-RELATED-RELATED"/>
    <property type="match status" value="1"/>
</dbReference>
<accession>A0A0A6UMI3</accession>
<comment type="similarity">
    <text evidence="1 2">Belongs to the anti-sigma-factor antagonist family.</text>
</comment>
<dbReference type="RefSeq" id="WP_043524200.1">
    <property type="nucleotide sequence ID" value="NZ_BAABKU010000020.1"/>
</dbReference>
<dbReference type="STRING" id="1869.MB27_11050"/>
<dbReference type="InterPro" id="IPR002645">
    <property type="entry name" value="STAS_dom"/>
</dbReference>
<evidence type="ECO:0000313" key="5">
    <source>
        <dbReference type="Proteomes" id="UP000054537"/>
    </source>
</evidence>
<evidence type="ECO:0000313" key="4">
    <source>
        <dbReference type="EMBL" id="KHD77310.1"/>
    </source>
</evidence>
<comment type="caution">
    <text evidence="4">The sequence shown here is derived from an EMBL/GenBank/DDBJ whole genome shotgun (WGS) entry which is preliminary data.</text>
</comment>
<protein>
    <recommendedName>
        <fullName evidence="2">Anti-sigma factor antagonist</fullName>
    </recommendedName>
</protein>
<dbReference type="Gene3D" id="3.30.750.24">
    <property type="entry name" value="STAS domain"/>
    <property type="match status" value="1"/>
</dbReference>
<dbReference type="AlphaFoldDB" id="A0A0A6UMI3"/>
<sequence length="120" mass="12723">MTDHSLTVTTRAVGERVAVLTVSGEIDRASREVLATAAADVLEQGRHRLVLDLTGLEFCDSSGLSLFVELHRRTLALAGGLRLGGARPLVATVILATSLDRLLRLHPTADAAVDAALRDD</sequence>
<keyword evidence="5" id="KW-1185">Reference proteome</keyword>
<reference evidence="4 5" key="1">
    <citation type="submission" date="2014-10" db="EMBL/GenBank/DDBJ databases">
        <title>Draft genome sequence of Actinoplanes utahensis NRRL 12052.</title>
        <authorList>
            <person name="Velasco-Bucheli B."/>
            <person name="del Cerro C."/>
            <person name="Hormigo D."/>
            <person name="Garcia J.L."/>
            <person name="Acebal C."/>
            <person name="Arroyo M."/>
            <person name="de la Mata I."/>
        </authorList>
    </citation>
    <scope>NUCLEOTIDE SEQUENCE [LARGE SCALE GENOMIC DNA]</scope>
    <source>
        <strain evidence="4 5">NRRL 12052</strain>
    </source>
</reference>
<dbReference type="GO" id="GO:0043856">
    <property type="term" value="F:anti-sigma factor antagonist activity"/>
    <property type="evidence" value="ECO:0007669"/>
    <property type="project" value="InterPro"/>
</dbReference>
<organism evidence="4 5">
    <name type="scientific">Actinoplanes utahensis</name>
    <dbReference type="NCBI Taxonomy" id="1869"/>
    <lineage>
        <taxon>Bacteria</taxon>
        <taxon>Bacillati</taxon>
        <taxon>Actinomycetota</taxon>
        <taxon>Actinomycetes</taxon>
        <taxon>Micromonosporales</taxon>
        <taxon>Micromonosporaceae</taxon>
        <taxon>Actinoplanes</taxon>
    </lineage>
</organism>
<dbReference type="Pfam" id="PF01740">
    <property type="entry name" value="STAS"/>
    <property type="match status" value="1"/>
</dbReference>
<evidence type="ECO:0000256" key="2">
    <source>
        <dbReference type="RuleBase" id="RU003749"/>
    </source>
</evidence>
<gene>
    <name evidence="4" type="ORF">MB27_11050</name>
</gene>
<feature type="domain" description="STAS" evidence="3">
    <location>
        <begin position="17"/>
        <end position="116"/>
    </location>
</feature>
<dbReference type="SUPFAM" id="SSF52091">
    <property type="entry name" value="SpoIIaa-like"/>
    <property type="match status" value="1"/>
</dbReference>
<dbReference type="InterPro" id="IPR003658">
    <property type="entry name" value="Anti-sigma_ant"/>
</dbReference>
<dbReference type="eggNOG" id="COG1366">
    <property type="taxonomic scope" value="Bacteria"/>
</dbReference>
<dbReference type="OrthoDB" id="4827422at2"/>
<dbReference type="Proteomes" id="UP000054537">
    <property type="component" value="Unassembled WGS sequence"/>
</dbReference>
<dbReference type="NCBIfam" id="TIGR00377">
    <property type="entry name" value="ant_ant_sig"/>
    <property type="match status" value="1"/>
</dbReference>
<proteinExistence type="inferred from homology"/>
<dbReference type="PROSITE" id="PS50801">
    <property type="entry name" value="STAS"/>
    <property type="match status" value="1"/>
</dbReference>
<dbReference type="PANTHER" id="PTHR33495:SF2">
    <property type="entry name" value="ANTI-SIGMA FACTOR ANTAGONIST TM_1081-RELATED"/>
    <property type="match status" value="1"/>
</dbReference>
<dbReference type="CDD" id="cd07043">
    <property type="entry name" value="STAS_anti-anti-sigma_factors"/>
    <property type="match status" value="1"/>
</dbReference>
<dbReference type="EMBL" id="JRTT01000011">
    <property type="protein sequence ID" value="KHD77310.1"/>
    <property type="molecule type" value="Genomic_DNA"/>
</dbReference>
<evidence type="ECO:0000256" key="1">
    <source>
        <dbReference type="ARBA" id="ARBA00009013"/>
    </source>
</evidence>